<proteinExistence type="predicted"/>
<evidence type="ECO:0000313" key="4">
    <source>
        <dbReference type="EMBL" id="TQV89382.1"/>
    </source>
</evidence>
<accession>A0A545UIU4</accession>
<feature type="domain" description="Gamma-glutamylcyclotransferase AIG2-like" evidence="3">
    <location>
        <begin position="4"/>
        <end position="107"/>
    </location>
</feature>
<keyword evidence="1 4" id="KW-0808">Transferase</keyword>
<evidence type="ECO:0000313" key="5">
    <source>
        <dbReference type="Proteomes" id="UP000315439"/>
    </source>
</evidence>
<dbReference type="SUPFAM" id="SSF110857">
    <property type="entry name" value="Gamma-glutamyl cyclotransferase-like"/>
    <property type="match status" value="1"/>
</dbReference>
<sequence length="109" mass="12414">MERLFVYGTLAPGEPNEHILQKLVGTWQSGFVRGKLYPQGWGAVQGYPAMVPDETGDKISGFVFSSTQLSEHWKRLDEFEGEEYERVLVEVELADKRTTLAFVYALKDQ</sequence>
<dbReference type="InterPro" id="IPR009288">
    <property type="entry name" value="AIG2-like_dom"/>
</dbReference>
<dbReference type="Proteomes" id="UP000315439">
    <property type="component" value="Unassembled WGS sequence"/>
</dbReference>
<evidence type="ECO:0000256" key="1">
    <source>
        <dbReference type="ARBA" id="ARBA00022679"/>
    </source>
</evidence>
<evidence type="ECO:0000259" key="3">
    <source>
        <dbReference type="Pfam" id="PF06094"/>
    </source>
</evidence>
<reference evidence="4 5" key="1">
    <citation type="submission" date="2019-07" db="EMBL/GenBank/DDBJ databases">
        <title>Draft genome for Aliikangiella sp. M105.</title>
        <authorList>
            <person name="Wang G."/>
        </authorList>
    </citation>
    <scope>NUCLEOTIDE SEQUENCE [LARGE SCALE GENOMIC DNA]</scope>
    <source>
        <strain evidence="4 5">M105</strain>
    </source>
</reference>
<dbReference type="InterPro" id="IPR045038">
    <property type="entry name" value="AIG2-like"/>
</dbReference>
<name>A0A545UIU4_9GAMM</name>
<dbReference type="CDD" id="cd06661">
    <property type="entry name" value="GGCT_like"/>
    <property type="match status" value="1"/>
</dbReference>
<dbReference type="InterPro" id="IPR036568">
    <property type="entry name" value="GGCT-like_sf"/>
</dbReference>
<dbReference type="PANTHER" id="PTHR31544:SF2">
    <property type="entry name" value="AIG2-LIKE PROTEIN D"/>
    <property type="match status" value="1"/>
</dbReference>
<dbReference type="OrthoDB" id="5070127at2"/>
<dbReference type="InterPro" id="IPR013024">
    <property type="entry name" value="GGCT-like"/>
</dbReference>
<dbReference type="RefSeq" id="WP_142891446.1">
    <property type="nucleotide sequence ID" value="NZ_ML660160.1"/>
</dbReference>
<dbReference type="AlphaFoldDB" id="A0A545UIU4"/>
<comment type="caution">
    <text evidence="4">The sequence shown here is derived from an EMBL/GenBank/DDBJ whole genome shotgun (WGS) entry which is preliminary data.</text>
</comment>
<gene>
    <name evidence="4" type="ORF">FLL46_00425</name>
</gene>
<dbReference type="PANTHER" id="PTHR31544">
    <property type="entry name" value="AIG2-LIKE PROTEIN D"/>
    <property type="match status" value="1"/>
</dbReference>
<organism evidence="4 5">
    <name type="scientific">Aliikangiella coralliicola</name>
    <dbReference type="NCBI Taxonomy" id="2592383"/>
    <lineage>
        <taxon>Bacteria</taxon>
        <taxon>Pseudomonadati</taxon>
        <taxon>Pseudomonadota</taxon>
        <taxon>Gammaproteobacteria</taxon>
        <taxon>Oceanospirillales</taxon>
        <taxon>Pleioneaceae</taxon>
        <taxon>Aliikangiella</taxon>
    </lineage>
</organism>
<dbReference type="Pfam" id="PF06094">
    <property type="entry name" value="GGACT"/>
    <property type="match status" value="1"/>
</dbReference>
<dbReference type="EMBL" id="VIKS01000001">
    <property type="protein sequence ID" value="TQV89382.1"/>
    <property type="molecule type" value="Genomic_DNA"/>
</dbReference>
<evidence type="ECO:0000256" key="2">
    <source>
        <dbReference type="ARBA" id="ARBA00030602"/>
    </source>
</evidence>
<dbReference type="Gene3D" id="3.10.490.10">
    <property type="entry name" value="Gamma-glutamyl cyclotransferase-like"/>
    <property type="match status" value="1"/>
</dbReference>
<protein>
    <recommendedName>
        <fullName evidence="2">Putative gamma-glutamylcyclotransferase</fullName>
    </recommendedName>
</protein>
<keyword evidence="5" id="KW-1185">Reference proteome</keyword>
<dbReference type="GO" id="GO:0016740">
    <property type="term" value="F:transferase activity"/>
    <property type="evidence" value="ECO:0007669"/>
    <property type="project" value="UniProtKB-KW"/>
</dbReference>